<organism evidence="2 3">
    <name type="scientific">Vulcanisaeta souniana JCM 11219</name>
    <dbReference type="NCBI Taxonomy" id="1293586"/>
    <lineage>
        <taxon>Archaea</taxon>
        <taxon>Thermoproteota</taxon>
        <taxon>Thermoprotei</taxon>
        <taxon>Thermoproteales</taxon>
        <taxon>Thermoproteaceae</taxon>
        <taxon>Vulcanisaeta</taxon>
    </lineage>
</organism>
<name>A0A830E4H2_9CREN</name>
<evidence type="ECO:0008006" key="5">
    <source>
        <dbReference type="Google" id="ProtNLM"/>
    </source>
</evidence>
<evidence type="ECO:0000313" key="3">
    <source>
        <dbReference type="Proteomes" id="UP000657075"/>
    </source>
</evidence>
<evidence type="ECO:0000313" key="4">
    <source>
        <dbReference type="Proteomes" id="UP001060771"/>
    </source>
</evidence>
<sequence length="274" mass="30107">MQRLLVPSRGSGVRLLGPSWRAARDKILSMIHEDYQLIAIIGRAGAGKTTLLLSLEGVVDGVFMYADMTETRDRDLSAIVHTVFTDNIRRIQEIQERLRRVGVKGLLRAFAKAGVDEVLESAGLRPMETLKLLNDAVELLGMTPLVVGIDEGLLSQDDSRTMDFINAVHALRNNMQAIPSTKVIITLLPDVVNLISKVDTPLFDILRLGAIMLPDYVTPEDLKEVAQEYGLGGTELSKIEALGPLTMRQLICLMNTKMDVIKCGIDTAGEISIE</sequence>
<dbReference type="EMBL" id="BMNM01000008">
    <property type="protein sequence ID" value="GGI82138.1"/>
    <property type="molecule type" value="Genomic_DNA"/>
</dbReference>
<dbReference type="OrthoDB" id="26002at2157"/>
<dbReference type="EMBL" id="AP026830">
    <property type="protein sequence ID" value="BDR92784.1"/>
    <property type="molecule type" value="Genomic_DNA"/>
</dbReference>
<reference evidence="2" key="1">
    <citation type="journal article" date="2014" name="Int. J. Syst. Evol. Microbiol.">
        <title>Complete genome sequence of Corynebacterium casei LMG S-19264T (=DSM 44701T), isolated from a smear-ripened cheese.</title>
        <authorList>
            <consortium name="US DOE Joint Genome Institute (JGI-PGF)"/>
            <person name="Walter F."/>
            <person name="Albersmeier A."/>
            <person name="Kalinowski J."/>
            <person name="Ruckert C."/>
        </authorList>
    </citation>
    <scope>NUCLEOTIDE SEQUENCE</scope>
    <source>
        <strain evidence="2">JCM 11219</strain>
    </source>
</reference>
<reference evidence="1" key="4">
    <citation type="journal article" date="2023" name="Microbiol. Resour. Announc.">
        <title>Complete Genome Sequence of Vulcanisaeta souniana Strain IC-059, a Hyperthermophilic Archaeon Isolated from Hot Spring Water in Japan.</title>
        <authorList>
            <person name="Kato S."/>
            <person name="Itoh T."/>
            <person name="Wu L."/>
            <person name="Ma J."/>
            <person name="Ohkuma M."/>
        </authorList>
    </citation>
    <scope>NUCLEOTIDE SEQUENCE</scope>
    <source>
        <strain evidence="1">JCM 11219</strain>
    </source>
</reference>
<reference evidence="4" key="3">
    <citation type="submission" date="2022-09" db="EMBL/GenBank/DDBJ databases">
        <title>Complete genome sequence of Vulcanisaeta souniana.</title>
        <authorList>
            <person name="Kato S."/>
            <person name="Itoh T."/>
            <person name="Ohkuma M."/>
        </authorList>
    </citation>
    <scope>NUCLEOTIDE SEQUENCE [LARGE SCALE GENOMIC DNA]</scope>
    <source>
        <strain evidence="4">JCM 11219</strain>
    </source>
</reference>
<gene>
    <name evidence="2" type="ORF">GCM10007112_18620</name>
    <name evidence="1" type="ORF">Vsou_18770</name>
</gene>
<dbReference type="Proteomes" id="UP000657075">
    <property type="component" value="Unassembled WGS sequence"/>
</dbReference>
<dbReference type="Gene3D" id="3.40.50.300">
    <property type="entry name" value="P-loop containing nucleotide triphosphate hydrolases"/>
    <property type="match status" value="1"/>
</dbReference>
<accession>A0A830E4H2</accession>
<evidence type="ECO:0000313" key="2">
    <source>
        <dbReference type="EMBL" id="GGI82138.1"/>
    </source>
</evidence>
<proteinExistence type="predicted"/>
<dbReference type="Proteomes" id="UP001060771">
    <property type="component" value="Chromosome"/>
</dbReference>
<dbReference type="InterPro" id="IPR027417">
    <property type="entry name" value="P-loop_NTPase"/>
</dbReference>
<dbReference type="GeneID" id="76207417"/>
<protein>
    <recommendedName>
        <fullName evidence="5">AAA+ ATPase domain-containing protein</fullName>
    </recommendedName>
</protein>
<reference evidence="2" key="2">
    <citation type="submission" date="2020-09" db="EMBL/GenBank/DDBJ databases">
        <authorList>
            <person name="Sun Q."/>
            <person name="Ohkuma M."/>
        </authorList>
    </citation>
    <scope>NUCLEOTIDE SEQUENCE</scope>
    <source>
        <strain evidence="2">JCM 11219</strain>
    </source>
</reference>
<evidence type="ECO:0000313" key="1">
    <source>
        <dbReference type="EMBL" id="BDR92784.1"/>
    </source>
</evidence>
<dbReference type="SUPFAM" id="SSF52540">
    <property type="entry name" value="P-loop containing nucleoside triphosphate hydrolases"/>
    <property type="match status" value="1"/>
</dbReference>
<dbReference type="AlphaFoldDB" id="A0A830E4H2"/>
<dbReference type="RefSeq" id="WP_188603690.1">
    <property type="nucleotide sequence ID" value="NZ_AP026830.1"/>
</dbReference>
<keyword evidence="4" id="KW-1185">Reference proteome</keyword>